<accession>A0A6A0AI56</accession>
<organism evidence="3 4">
    <name type="scientific">Haematococcus lacustris</name>
    <name type="common">Green alga</name>
    <name type="synonym">Haematococcus pluvialis</name>
    <dbReference type="NCBI Taxonomy" id="44745"/>
    <lineage>
        <taxon>Eukaryota</taxon>
        <taxon>Viridiplantae</taxon>
        <taxon>Chlorophyta</taxon>
        <taxon>core chlorophytes</taxon>
        <taxon>Chlorophyceae</taxon>
        <taxon>CS clade</taxon>
        <taxon>Chlamydomonadales</taxon>
        <taxon>Haematococcaceae</taxon>
        <taxon>Haematococcus</taxon>
    </lineage>
</organism>
<proteinExistence type="predicted"/>
<dbReference type="EMBL" id="BLLF01006592">
    <property type="protein sequence ID" value="GFH32392.1"/>
    <property type="molecule type" value="Genomic_DNA"/>
</dbReference>
<comment type="caution">
    <text evidence="3">The sequence shown here is derived from an EMBL/GenBank/DDBJ whole genome shotgun (WGS) entry which is preliminary data.</text>
</comment>
<dbReference type="Proteomes" id="UP000485058">
    <property type="component" value="Unassembled WGS sequence"/>
</dbReference>
<feature type="compositionally biased region" description="Basic and acidic residues" evidence="1">
    <location>
        <begin position="84"/>
        <end position="93"/>
    </location>
</feature>
<evidence type="ECO:0000256" key="2">
    <source>
        <dbReference type="SAM" id="Phobius"/>
    </source>
</evidence>
<evidence type="ECO:0000256" key="1">
    <source>
        <dbReference type="SAM" id="MobiDB-lite"/>
    </source>
</evidence>
<feature type="region of interest" description="Disordered" evidence="1">
    <location>
        <begin position="63"/>
        <end position="93"/>
    </location>
</feature>
<keyword evidence="2" id="KW-0472">Membrane</keyword>
<name>A0A6A0AI56_HAELA</name>
<reference evidence="3 4" key="1">
    <citation type="submission" date="2020-02" db="EMBL/GenBank/DDBJ databases">
        <title>Draft genome sequence of Haematococcus lacustris strain NIES-144.</title>
        <authorList>
            <person name="Morimoto D."/>
            <person name="Nakagawa S."/>
            <person name="Yoshida T."/>
            <person name="Sawayama S."/>
        </authorList>
    </citation>
    <scope>NUCLEOTIDE SEQUENCE [LARGE SCALE GENOMIC DNA]</scope>
    <source>
        <strain evidence="3 4">NIES-144</strain>
    </source>
</reference>
<gene>
    <name evidence="3" type="ORF">HaLaN_31603</name>
</gene>
<sequence length="93" mass="9933">MPASFEGCKPPWLIWLVADVLAFIHVSLRVSRQTQVKIPACEQHCGSPSWSWKLAVRSSDVARGLRDGGHGPPISAAPGGATDGEPREASSAW</sequence>
<keyword evidence="2" id="KW-0812">Transmembrane</keyword>
<feature type="non-terminal residue" evidence="3">
    <location>
        <position position="93"/>
    </location>
</feature>
<protein>
    <submittedName>
        <fullName evidence="3">Uncharacterized protein</fullName>
    </submittedName>
</protein>
<feature type="transmembrane region" description="Helical" evidence="2">
    <location>
        <begin position="12"/>
        <end position="30"/>
    </location>
</feature>
<evidence type="ECO:0000313" key="3">
    <source>
        <dbReference type="EMBL" id="GFH32392.1"/>
    </source>
</evidence>
<keyword evidence="2" id="KW-1133">Transmembrane helix</keyword>
<dbReference type="AlphaFoldDB" id="A0A6A0AI56"/>
<evidence type="ECO:0000313" key="4">
    <source>
        <dbReference type="Proteomes" id="UP000485058"/>
    </source>
</evidence>
<keyword evidence="4" id="KW-1185">Reference proteome</keyword>